<evidence type="ECO:0000259" key="3">
    <source>
        <dbReference type="PROSITE" id="PS50878"/>
    </source>
</evidence>
<dbReference type="PANTHER" id="PTHR35617:SF3">
    <property type="entry name" value="CORE-BINDING (CB) DOMAIN-CONTAINING PROTEIN"/>
    <property type="match status" value="1"/>
</dbReference>
<feature type="domain" description="Reverse transcriptase" evidence="3">
    <location>
        <begin position="1"/>
        <end position="189"/>
    </location>
</feature>
<dbReference type="PANTHER" id="PTHR35617">
    <property type="entry name" value="PHAGE_INTEGRASE DOMAIN-CONTAINING PROTEIN"/>
    <property type="match status" value="1"/>
</dbReference>
<dbReference type="InterPro" id="IPR043128">
    <property type="entry name" value="Rev_trsase/Diguanyl_cyclase"/>
</dbReference>
<evidence type="ECO:0000313" key="4">
    <source>
        <dbReference type="EMBL" id="KAI2649348.1"/>
    </source>
</evidence>
<sequence length="673" mass="73585">MKTGFYSPYFIVPKKGGGLRPILDLRTLNRALHKLPFKMLMLKRILECVHPRDWFAAIDLKYTYFHVSILPRHRPFLRFAFEGRAYQYKVLSFGLSLSPHVFTKVAEAAIVPLRERGVRILNYLDDWLILVQSRDQLCEQRDVVWSGLGQSDSTTHGGTCPVSAKLFEFVQRQDCSPTETFSEAPGAYAIRSRSNAARVASYEAASALASRPSPEMGVAERHALGTHHPILSPNLRPMVGPFFSTGGSPSRSGVQACCGVHGCLGQGLGGHVQQACSLGSVDGTSTAVAHQLPRVASSTSCVRPPQEAATCWFIQTTLRPLRTSTIRVVYAPVACGNSPAISSSEMSEASEVASGHSYPRRAQSCSQRALTTACASGRMVTPSSGGPADLGLLRSRTNALAHSWPQSLRKYAFPPVSLLPQTLCKVRENKEQEGSAFSETGHYLAPASRPLETSCLVPGQEVEVLSGLPQEVDRLEQRLSPSTLKVYVAAIATHHDAVDGKSLDLSLVLMALQRPPFEPLQSAELKILSLKTVLLTALASIKRIGDLQAFSVDELCLEFGPANSHVILRPRPGYVPKVPTTPFRDQVVSLQALPLEEADPALAFLCPVRALRLYVDRTQSFRISDQLFVCYGGQQKGKAVSKQRLAHWIVDAIVLAYLYAICCEHTQLEVLLH</sequence>
<gene>
    <name evidence="4" type="ORF">H4Q32_020602</name>
</gene>
<evidence type="ECO:0000256" key="1">
    <source>
        <dbReference type="ARBA" id="ARBA00010879"/>
    </source>
</evidence>
<dbReference type="Gene3D" id="3.10.10.10">
    <property type="entry name" value="HIV Type 1 Reverse Transcriptase, subunit A, domain 1"/>
    <property type="match status" value="1"/>
</dbReference>
<dbReference type="Proteomes" id="UP000830375">
    <property type="component" value="Unassembled WGS sequence"/>
</dbReference>
<organism evidence="4 5">
    <name type="scientific">Labeo rohita</name>
    <name type="common">Indian major carp</name>
    <name type="synonym">Cyprinus rohita</name>
    <dbReference type="NCBI Taxonomy" id="84645"/>
    <lineage>
        <taxon>Eukaryota</taxon>
        <taxon>Metazoa</taxon>
        <taxon>Chordata</taxon>
        <taxon>Craniata</taxon>
        <taxon>Vertebrata</taxon>
        <taxon>Euteleostomi</taxon>
        <taxon>Actinopterygii</taxon>
        <taxon>Neopterygii</taxon>
        <taxon>Teleostei</taxon>
        <taxon>Ostariophysi</taxon>
        <taxon>Cypriniformes</taxon>
        <taxon>Cyprinidae</taxon>
        <taxon>Labeoninae</taxon>
        <taxon>Labeonini</taxon>
        <taxon>Labeo</taxon>
    </lineage>
</organism>
<name>A0ABQ8LI58_LABRO</name>
<dbReference type="InterPro" id="IPR000477">
    <property type="entry name" value="RT_dom"/>
</dbReference>
<keyword evidence="5" id="KW-1185">Reference proteome</keyword>
<dbReference type="PROSITE" id="PS50878">
    <property type="entry name" value="RT_POL"/>
    <property type="match status" value="1"/>
</dbReference>
<protein>
    <recommendedName>
        <fullName evidence="2">ribonuclease H</fullName>
        <ecNumber evidence="2">3.1.26.4</ecNumber>
    </recommendedName>
</protein>
<dbReference type="EMBL" id="JACTAM010000024">
    <property type="protein sequence ID" value="KAI2649348.1"/>
    <property type="molecule type" value="Genomic_DNA"/>
</dbReference>
<dbReference type="SUPFAM" id="SSF56672">
    <property type="entry name" value="DNA/RNA polymerases"/>
    <property type="match status" value="1"/>
</dbReference>
<accession>A0ABQ8LI58</accession>
<comment type="similarity">
    <text evidence="1">Belongs to the beta type-B retroviral polymerase family. HERV class-II K(HML-2) pol subfamily.</text>
</comment>
<dbReference type="CDD" id="cd03714">
    <property type="entry name" value="RT_DIRS1"/>
    <property type="match status" value="1"/>
</dbReference>
<comment type="caution">
    <text evidence="4">The sequence shown here is derived from an EMBL/GenBank/DDBJ whole genome shotgun (WGS) entry which is preliminary data.</text>
</comment>
<reference evidence="4 5" key="1">
    <citation type="submission" date="2022-01" db="EMBL/GenBank/DDBJ databases">
        <title>A high-quality chromosome-level genome assembly of rohu carp, Labeo rohita.</title>
        <authorList>
            <person name="Arick M.A. II"/>
            <person name="Hsu C.-Y."/>
            <person name="Magbanua Z."/>
            <person name="Pechanova O."/>
            <person name="Grover C."/>
            <person name="Miller E."/>
            <person name="Thrash A."/>
            <person name="Ezzel L."/>
            <person name="Alam S."/>
            <person name="Benzie J."/>
            <person name="Hamilton M."/>
            <person name="Karsi A."/>
            <person name="Lawrence M.L."/>
            <person name="Peterson D.G."/>
        </authorList>
    </citation>
    <scope>NUCLEOTIDE SEQUENCE [LARGE SCALE GENOMIC DNA]</scope>
    <source>
        <strain evidence="5">BAU-BD-2019</strain>
        <tissue evidence="4">Blood</tissue>
    </source>
</reference>
<evidence type="ECO:0000313" key="5">
    <source>
        <dbReference type="Proteomes" id="UP000830375"/>
    </source>
</evidence>
<dbReference type="EC" id="3.1.26.4" evidence="2"/>
<dbReference type="InterPro" id="IPR043502">
    <property type="entry name" value="DNA/RNA_pol_sf"/>
</dbReference>
<dbReference type="Gene3D" id="3.30.70.270">
    <property type="match status" value="1"/>
</dbReference>
<evidence type="ECO:0000256" key="2">
    <source>
        <dbReference type="ARBA" id="ARBA00012180"/>
    </source>
</evidence>
<dbReference type="Pfam" id="PF00078">
    <property type="entry name" value="RVT_1"/>
    <property type="match status" value="1"/>
</dbReference>
<proteinExistence type="inferred from homology"/>